<keyword evidence="4" id="KW-0808">Transferase</keyword>
<name>A0A1H7JAM9_9BURK</name>
<dbReference type="InterPro" id="IPR016142">
    <property type="entry name" value="Citrate_synth-like_lrg_a-sub"/>
</dbReference>
<dbReference type="CDD" id="cd06100">
    <property type="entry name" value="CCL_ACL-C"/>
    <property type="match status" value="1"/>
</dbReference>
<dbReference type="EC" id="2.3.3.16" evidence="3"/>
<accession>A0A1H7JAM9</accession>
<dbReference type="InterPro" id="IPR036969">
    <property type="entry name" value="Citrate_synthase_sf"/>
</dbReference>
<dbReference type="GO" id="GO:0036440">
    <property type="term" value="F:citrate synthase activity"/>
    <property type="evidence" value="ECO:0007669"/>
    <property type="project" value="UniProtKB-EC"/>
</dbReference>
<comment type="pathway">
    <text evidence="1">Carbohydrate metabolism; tricarboxylic acid cycle; isocitrate from oxaloacetate: step 1/2.</text>
</comment>
<keyword evidence="6" id="KW-1185">Reference proteome</keyword>
<protein>
    <recommendedName>
        <fullName evidence="3">citrate synthase (unknown stereospecificity)</fullName>
        <ecNumber evidence="3">2.3.3.16</ecNumber>
    </recommendedName>
</protein>
<dbReference type="OrthoDB" id="3284791at2"/>
<proteinExistence type="inferred from homology"/>
<evidence type="ECO:0000256" key="3">
    <source>
        <dbReference type="ARBA" id="ARBA00012972"/>
    </source>
</evidence>
<dbReference type="SUPFAM" id="SSF48256">
    <property type="entry name" value="Citrate synthase"/>
    <property type="match status" value="1"/>
</dbReference>
<dbReference type="InterPro" id="IPR016143">
    <property type="entry name" value="Citrate_synth-like_sm_a-sub"/>
</dbReference>
<dbReference type="Gene3D" id="1.10.580.10">
    <property type="entry name" value="Citrate Synthase, domain 1"/>
    <property type="match status" value="1"/>
</dbReference>
<organism evidence="5 6">
    <name type="scientific">Paraburkholderia caballeronis</name>
    <dbReference type="NCBI Taxonomy" id="416943"/>
    <lineage>
        <taxon>Bacteria</taxon>
        <taxon>Pseudomonadati</taxon>
        <taxon>Pseudomonadota</taxon>
        <taxon>Betaproteobacteria</taxon>
        <taxon>Burkholderiales</taxon>
        <taxon>Burkholderiaceae</taxon>
        <taxon>Paraburkholderia</taxon>
    </lineage>
</organism>
<dbReference type="InterPro" id="IPR002020">
    <property type="entry name" value="Citrate_synthase"/>
</dbReference>
<sequence length="257" mass="28293">MSDAQTHIANVLIDRIEIRGYDLVDELIGKHSYTEMVFFLLRDRFPTPAETKALDAVLVTLMEHGLTPSALIARLAAHSVPSEVQVAMTAGLVTVGNVFAGTMEDCARLLKLGVASGEPAADYCERLVRDYRERRAPVPGFGHPHHKPDDPRTPRLLDIARESGLAGRYVEFLLTLSAVVDRIYQKHLTINATGMIGALLLEMGFEPDIMRGLAVISRAGGLLAHVQEEQQTDSVRALRKAARDSIPYVAPEPKKHR</sequence>
<evidence type="ECO:0000256" key="2">
    <source>
        <dbReference type="ARBA" id="ARBA00010566"/>
    </source>
</evidence>
<comment type="similarity">
    <text evidence="2">Belongs to the citrate synthase family.</text>
</comment>
<evidence type="ECO:0000256" key="4">
    <source>
        <dbReference type="ARBA" id="ARBA00022679"/>
    </source>
</evidence>
<dbReference type="PANTHER" id="PTHR11739">
    <property type="entry name" value="CITRATE SYNTHASE"/>
    <property type="match status" value="1"/>
</dbReference>
<dbReference type="UniPathway" id="UPA00223">
    <property type="reaction ID" value="UER00717"/>
</dbReference>
<dbReference type="RefSeq" id="WP_090544306.1">
    <property type="nucleotide sequence ID" value="NZ_FNSR01000001.1"/>
</dbReference>
<dbReference type="PANTHER" id="PTHR11739:SF4">
    <property type="entry name" value="CITRATE SYNTHASE, PEROXISOMAL"/>
    <property type="match status" value="1"/>
</dbReference>
<dbReference type="GO" id="GO:0005975">
    <property type="term" value="P:carbohydrate metabolic process"/>
    <property type="evidence" value="ECO:0007669"/>
    <property type="project" value="TreeGrafter"/>
</dbReference>
<dbReference type="GO" id="GO:0006099">
    <property type="term" value="P:tricarboxylic acid cycle"/>
    <property type="evidence" value="ECO:0007669"/>
    <property type="project" value="UniProtKB-UniPathway"/>
</dbReference>
<dbReference type="NCBIfam" id="NF004869">
    <property type="entry name" value="PRK06224.1-6"/>
    <property type="match status" value="1"/>
</dbReference>
<dbReference type="Pfam" id="PF00285">
    <property type="entry name" value="Citrate_synt"/>
    <property type="match status" value="1"/>
</dbReference>
<dbReference type="GO" id="GO:0005829">
    <property type="term" value="C:cytosol"/>
    <property type="evidence" value="ECO:0007669"/>
    <property type="project" value="TreeGrafter"/>
</dbReference>
<dbReference type="Gene3D" id="1.10.230.10">
    <property type="entry name" value="Cytochrome P450-Terp, domain 2"/>
    <property type="match status" value="1"/>
</dbReference>
<gene>
    <name evidence="5" type="ORF">SAMN05192542_103206</name>
</gene>
<dbReference type="Proteomes" id="UP000199120">
    <property type="component" value="Unassembled WGS sequence"/>
</dbReference>
<dbReference type="NCBIfam" id="NF004868">
    <property type="entry name" value="PRK06224.1-5"/>
    <property type="match status" value="1"/>
</dbReference>
<evidence type="ECO:0000256" key="1">
    <source>
        <dbReference type="ARBA" id="ARBA00004751"/>
    </source>
</evidence>
<reference evidence="6" key="1">
    <citation type="submission" date="2016-10" db="EMBL/GenBank/DDBJ databases">
        <authorList>
            <person name="Varghese N."/>
            <person name="Submissions S."/>
        </authorList>
    </citation>
    <scope>NUCLEOTIDE SEQUENCE [LARGE SCALE GENOMIC DNA]</scope>
    <source>
        <strain evidence="6">LMG 26416</strain>
    </source>
</reference>
<evidence type="ECO:0000313" key="5">
    <source>
        <dbReference type="EMBL" id="SEK71741.1"/>
    </source>
</evidence>
<dbReference type="EMBL" id="FOAJ01000003">
    <property type="protein sequence ID" value="SEK71741.1"/>
    <property type="molecule type" value="Genomic_DNA"/>
</dbReference>
<dbReference type="STRING" id="416943.SAMN05445871_1901"/>
<dbReference type="AlphaFoldDB" id="A0A1H7JAM9"/>
<evidence type="ECO:0000313" key="6">
    <source>
        <dbReference type="Proteomes" id="UP000199120"/>
    </source>
</evidence>